<gene>
    <name evidence="2" type="ORF">Naga_100336g10</name>
</gene>
<proteinExistence type="predicted"/>
<dbReference type="Pfam" id="PF05050">
    <property type="entry name" value="Methyltransf_21"/>
    <property type="match status" value="1"/>
</dbReference>
<sequence>MRENEAIILMKIDTEGNEKRVLVGSRGFFKAQNVLTAIVEVTPGAKIWENNSITKEEVVETLQELVNYGYWIISLWDYSVHRTTESIAKYMESPTFIQTDFVITVDKDLRALIGNQDTLDPNQIKI</sequence>
<evidence type="ECO:0000313" key="2">
    <source>
        <dbReference type="EMBL" id="EWM20468.1"/>
    </source>
</evidence>
<dbReference type="GO" id="GO:0032259">
    <property type="term" value="P:methylation"/>
    <property type="evidence" value="ECO:0007669"/>
    <property type="project" value="UniProtKB-KW"/>
</dbReference>
<evidence type="ECO:0000259" key="1">
    <source>
        <dbReference type="Pfam" id="PF05050"/>
    </source>
</evidence>
<name>W7TAG7_9STRA</name>
<keyword evidence="2" id="KW-0808">Transferase</keyword>
<dbReference type="EMBL" id="AZIL01003045">
    <property type="protein sequence ID" value="EWM20468.1"/>
    <property type="molecule type" value="Genomic_DNA"/>
</dbReference>
<reference evidence="2 3" key="1">
    <citation type="journal article" date="2014" name="Mol. Plant">
        <title>Chromosome Scale Genome Assembly and Transcriptome Profiling of Nannochloropsis gaditana in Nitrogen Depletion.</title>
        <authorList>
            <person name="Corteggiani Carpinelli E."/>
            <person name="Telatin A."/>
            <person name="Vitulo N."/>
            <person name="Forcato C."/>
            <person name="D'Angelo M."/>
            <person name="Schiavon R."/>
            <person name="Vezzi A."/>
            <person name="Giacometti G.M."/>
            <person name="Morosinotto T."/>
            <person name="Valle G."/>
        </authorList>
    </citation>
    <scope>NUCLEOTIDE SEQUENCE [LARGE SCALE GENOMIC DNA]</scope>
    <source>
        <strain evidence="2 3">B-31</strain>
    </source>
</reference>
<dbReference type="GO" id="GO:0008168">
    <property type="term" value="F:methyltransferase activity"/>
    <property type="evidence" value="ECO:0007669"/>
    <property type="project" value="UniProtKB-KW"/>
</dbReference>
<accession>W7TAG7</accession>
<feature type="domain" description="Methyltransferase FkbM" evidence="1">
    <location>
        <begin position="5"/>
        <end position="70"/>
    </location>
</feature>
<dbReference type="AlphaFoldDB" id="W7TAG7"/>
<dbReference type="Proteomes" id="UP000019335">
    <property type="component" value="Unassembled WGS sequence"/>
</dbReference>
<organism evidence="2 3">
    <name type="scientific">Nannochloropsis gaditana</name>
    <dbReference type="NCBI Taxonomy" id="72520"/>
    <lineage>
        <taxon>Eukaryota</taxon>
        <taxon>Sar</taxon>
        <taxon>Stramenopiles</taxon>
        <taxon>Ochrophyta</taxon>
        <taxon>Eustigmatophyceae</taxon>
        <taxon>Eustigmatales</taxon>
        <taxon>Monodopsidaceae</taxon>
        <taxon>Nannochloropsis</taxon>
    </lineage>
</organism>
<comment type="caution">
    <text evidence="2">The sequence shown here is derived from an EMBL/GenBank/DDBJ whole genome shotgun (WGS) entry which is preliminary data.</text>
</comment>
<keyword evidence="2" id="KW-0489">Methyltransferase</keyword>
<keyword evidence="3" id="KW-1185">Reference proteome</keyword>
<protein>
    <submittedName>
        <fullName evidence="2">Methyltransferase FkbM</fullName>
    </submittedName>
</protein>
<evidence type="ECO:0000313" key="3">
    <source>
        <dbReference type="Proteomes" id="UP000019335"/>
    </source>
</evidence>
<dbReference type="InterPro" id="IPR006342">
    <property type="entry name" value="FkbM_mtfrase"/>
</dbReference>